<protein>
    <submittedName>
        <fullName evidence="3">Related to short chain oxidoreductase (CsgA)</fullName>
    </submittedName>
</protein>
<dbReference type="Proteomes" id="UP001187734">
    <property type="component" value="Unassembled WGS sequence"/>
</dbReference>
<accession>A0AAE8SJW9</accession>
<dbReference type="GO" id="GO:0005737">
    <property type="term" value="C:cytoplasm"/>
    <property type="evidence" value="ECO:0007669"/>
    <property type="project" value="TreeGrafter"/>
</dbReference>
<dbReference type="EMBL" id="ONZP01000265">
    <property type="protein sequence ID" value="SPJ79267.1"/>
    <property type="molecule type" value="Genomic_DNA"/>
</dbReference>
<dbReference type="GO" id="GO:0016491">
    <property type="term" value="F:oxidoreductase activity"/>
    <property type="evidence" value="ECO:0007669"/>
    <property type="project" value="TreeGrafter"/>
</dbReference>
<dbReference type="InterPro" id="IPR002347">
    <property type="entry name" value="SDR_fam"/>
</dbReference>
<comment type="caution">
    <text evidence="3">The sequence shown here is derived from an EMBL/GenBank/DDBJ whole genome shotgun (WGS) entry which is preliminary data.</text>
</comment>
<dbReference type="SUPFAM" id="SSF51735">
    <property type="entry name" value="NAD(P)-binding Rossmann-fold domains"/>
    <property type="match status" value="1"/>
</dbReference>
<dbReference type="PANTHER" id="PTHR43544:SF36">
    <property type="entry name" value="CHAIN OXIDOREDUCTASE (CSGA), PUTATIVE (AFU_ORTHOLOGUE AFUA_4G00910)-RELATED"/>
    <property type="match status" value="1"/>
</dbReference>
<sequence length="253" mass="27729">MSSYLVTGVARGLGLEIVRILSSQPANEVSKVFATIRSSPPPALQEIVDKSDGRLIILNLEVTNLDSIAAAVDEVKKHVGNQGLDILINNAAINKDFPDGILTMDNLREMFEVNVEAVHNLTKAFVPLLREGRRKTVLNMSSITSSFAHAKRFMIAPHYSYRISKAALNSMTKLYALSLENEGFTFVAVSPGWAKTDQGGPYADLEASESAQGTLDVLKKDREALNGKFLNILVPGWENATGLHKYDGLELEW</sequence>
<comment type="similarity">
    <text evidence="1 2">Belongs to the short-chain dehydrogenases/reductases (SDR) family.</text>
</comment>
<dbReference type="InterPro" id="IPR051468">
    <property type="entry name" value="Fungal_SecMetab_SDRs"/>
</dbReference>
<dbReference type="AlphaFoldDB" id="A0AAE8SJW9"/>
<evidence type="ECO:0000256" key="2">
    <source>
        <dbReference type="RuleBase" id="RU000363"/>
    </source>
</evidence>
<keyword evidence="4" id="KW-1185">Reference proteome</keyword>
<dbReference type="PANTHER" id="PTHR43544">
    <property type="entry name" value="SHORT-CHAIN DEHYDROGENASE/REDUCTASE"/>
    <property type="match status" value="1"/>
</dbReference>
<name>A0AAE8SJW9_9HYPO</name>
<gene>
    <name evidence="3" type="ORF">FTOL_07658</name>
</gene>
<dbReference type="PRINTS" id="PR00081">
    <property type="entry name" value="GDHRDH"/>
</dbReference>
<proteinExistence type="inferred from homology"/>
<reference evidence="3" key="1">
    <citation type="submission" date="2018-03" db="EMBL/GenBank/DDBJ databases">
        <authorList>
            <person name="Guldener U."/>
        </authorList>
    </citation>
    <scope>NUCLEOTIDE SEQUENCE</scope>
</reference>
<evidence type="ECO:0000313" key="4">
    <source>
        <dbReference type="Proteomes" id="UP001187734"/>
    </source>
</evidence>
<dbReference type="Gene3D" id="3.40.50.720">
    <property type="entry name" value="NAD(P)-binding Rossmann-like Domain"/>
    <property type="match status" value="1"/>
</dbReference>
<organism evidence="3 4">
    <name type="scientific">Fusarium torulosum</name>
    <dbReference type="NCBI Taxonomy" id="33205"/>
    <lineage>
        <taxon>Eukaryota</taxon>
        <taxon>Fungi</taxon>
        <taxon>Dikarya</taxon>
        <taxon>Ascomycota</taxon>
        <taxon>Pezizomycotina</taxon>
        <taxon>Sordariomycetes</taxon>
        <taxon>Hypocreomycetidae</taxon>
        <taxon>Hypocreales</taxon>
        <taxon>Nectriaceae</taxon>
        <taxon>Fusarium</taxon>
    </lineage>
</organism>
<dbReference type="CDD" id="cd05325">
    <property type="entry name" value="carb_red_sniffer_like_SDR_c"/>
    <property type="match status" value="1"/>
</dbReference>
<dbReference type="PRINTS" id="PR00080">
    <property type="entry name" value="SDRFAMILY"/>
</dbReference>
<dbReference type="Pfam" id="PF00106">
    <property type="entry name" value="adh_short"/>
    <property type="match status" value="1"/>
</dbReference>
<evidence type="ECO:0000313" key="3">
    <source>
        <dbReference type="EMBL" id="SPJ79267.1"/>
    </source>
</evidence>
<evidence type="ECO:0000256" key="1">
    <source>
        <dbReference type="ARBA" id="ARBA00006484"/>
    </source>
</evidence>
<dbReference type="InterPro" id="IPR036291">
    <property type="entry name" value="NAD(P)-bd_dom_sf"/>
</dbReference>